<dbReference type="SUPFAM" id="SSF56235">
    <property type="entry name" value="N-terminal nucleophile aminohydrolases (Ntn hydrolases)"/>
    <property type="match status" value="1"/>
</dbReference>
<evidence type="ECO:0000256" key="1">
    <source>
        <dbReference type="ARBA" id="ARBA00001031"/>
    </source>
</evidence>
<dbReference type="AlphaFoldDB" id="A0A135P875"/>
<dbReference type="InterPro" id="IPR047084">
    <property type="entry name" value="GFAT_N"/>
</dbReference>
<reference evidence="14 15" key="1">
    <citation type="submission" date="2015-11" db="EMBL/GenBank/DDBJ databases">
        <title>Draft genome sequence of Agrobacterium sp. R89-1.</title>
        <authorList>
            <person name="Zahradnik J."/>
            <person name="Kyslikova E."/>
            <person name="Palyzova A."/>
            <person name="Kyslik P."/>
        </authorList>
    </citation>
    <scope>NUCLEOTIDE SEQUENCE [LARGE SCALE GENOMIC DNA]</scope>
    <source>
        <strain evidence="14 15">R89-1</strain>
    </source>
</reference>
<dbReference type="PANTHER" id="PTHR10937:SF0">
    <property type="entry name" value="GLUTAMINE--FRUCTOSE-6-PHOSPHATE TRANSAMINASE (ISOMERIZING)"/>
    <property type="match status" value="1"/>
</dbReference>
<evidence type="ECO:0000313" key="15">
    <source>
        <dbReference type="Proteomes" id="UP000070498"/>
    </source>
</evidence>
<dbReference type="FunFam" id="3.40.50.10490:FF:000001">
    <property type="entry name" value="Glutamine--fructose-6-phosphate aminotransferase [isomerizing]"/>
    <property type="match status" value="1"/>
</dbReference>
<dbReference type="NCBIfam" id="NF001484">
    <property type="entry name" value="PRK00331.1"/>
    <property type="match status" value="1"/>
</dbReference>
<dbReference type="InterPro" id="IPR046348">
    <property type="entry name" value="SIS_dom_sf"/>
</dbReference>
<dbReference type="Gene3D" id="3.40.50.10490">
    <property type="entry name" value="Glucose-6-phosphate isomerase like protein, domain 1"/>
    <property type="match status" value="2"/>
</dbReference>
<gene>
    <name evidence="11" type="primary">glmS</name>
    <name evidence="14" type="ORF">ATO67_18420</name>
</gene>
<dbReference type="Gene3D" id="3.60.20.10">
    <property type="entry name" value="Glutamine Phosphoribosylpyrophosphate, subunit 1, domain 1"/>
    <property type="match status" value="1"/>
</dbReference>
<keyword evidence="9" id="KW-0315">Glutamine amidotransferase</keyword>
<comment type="catalytic activity">
    <reaction evidence="1 11">
        <text>D-fructose 6-phosphate + L-glutamine = D-glucosamine 6-phosphate + L-glutamate</text>
        <dbReference type="Rhea" id="RHEA:13237"/>
        <dbReference type="ChEBI" id="CHEBI:29985"/>
        <dbReference type="ChEBI" id="CHEBI:58359"/>
        <dbReference type="ChEBI" id="CHEBI:58725"/>
        <dbReference type="ChEBI" id="CHEBI:61527"/>
        <dbReference type="EC" id="2.6.1.16"/>
    </reaction>
</comment>
<organism evidence="14 15">
    <name type="scientific">Agrobacterium bohemicum</name>
    <dbReference type="NCBI Taxonomy" id="2052828"/>
    <lineage>
        <taxon>Bacteria</taxon>
        <taxon>Pseudomonadati</taxon>
        <taxon>Pseudomonadota</taxon>
        <taxon>Alphaproteobacteria</taxon>
        <taxon>Hyphomicrobiales</taxon>
        <taxon>Rhizobiaceae</taxon>
        <taxon>Rhizobium/Agrobacterium group</taxon>
        <taxon>Agrobacterium</taxon>
    </lineage>
</organism>
<comment type="function">
    <text evidence="11">Catalyzes the first step in hexosamine metabolism, converting fructose-6P into glucosamine-6P using glutamine as a nitrogen source.</text>
</comment>
<name>A0A135P875_9HYPH</name>
<evidence type="ECO:0000313" key="14">
    <source>
        <dbReference type="EMBL" id="KXG87620.1"/>
    </source>
</evidence>
<evidence type="ECO:0000256" key="5">
    <source>
        <dbReference type="ARBA" id="ARBA00022490"/>
    </source>
</evidence>
<dbReference type="EMBL" id="LNUW01000004">
    <property type="protein sequence ID" value="KXG87620.1"/>
    <property type="molecule type" value="Genomic_DNA"/>
</dbReference>
<feature type="active site" description="For Fru-6P isomerization activity" evidence="11">
    <location>
        <position position="603"/>
    </location>
</feature>
<dbReference type="SUPFAM" id="SSF53697">
    <property type="entry name" value="SIS domain"/>
    <property type="match status" value="1"/>
</dbReference>
<evidence type="ECO:0000256" key="10">
    <source>
        <dbReference type="ARBA" id="ARBA00054671"/>
    </source>
</evidence>
<feature type="initiator methionine" description="Removed" evidence="11">
    <location>
        <position position="1"/>
    </location>
</feature>
<dbReference type="GO" id="GO:0006002">
    <property type="term" value="P:fructose 6-phosphate metabolic process"/>
    <property type="evidence" value="ECO:0007669"/>
    <property type="project" value="TreeGrafter"/>
</dbReference>
<dbReference type="NCBIfam" id="TIGR01135">
    <property type="entry name" value="glmS"/>
    <property type="match status" value="1"/>
</dbReference>
<evidence type="ECO:0000256" key="9">
    <source>
        <dbReference type="ARBA" id="ARBA00022962"/>
    </source>
</evidence>
<dbReference type="Pfam" id="PF01380">
    <property type="entry name" value="SIS"/>
    <property type="match status" value="2"/>
</dbReference>
<evidence type="ECO:0000256" key="8">
    <source>
        <dbReference type="ARBA" id="ARBA00022737"/>
    </source>
</evidence>
<evidence type="ECO:0000256" key="2">
    <source>
        <dbReference type="ARBA" id="ARBA00004496"/>
    </source>
</evidence>
<dbReference type="PROSITE" id="PS51278">
    <property type="entry name" value="GATASE_TYPE_2"/>
    <property type="match status" value="1"/>
</dbReference>
<dbReference type="GO" id="GO:0006047">
    <property type="term" value="P:UDP-N-acetylglucosamine metabolic process"/>
    <property type="evidence" value="ECO:0007669"/>
    <property type="project" value="TreeGrafter"/>
</dbReference>
<comment type="caution">
    <text evidence="14">The sequence shown here is derived from an EMBL/GenBank/DDBJ whole genome shotgun (WGS) entry which is preliminary data.</text>
</comment>
<dbReference type="CDD" id="cd05008">
    <property type="entry name" value="SIS_GlmS_GlmD_1"/>
    <property type="match status" value="1"/>
</dbReference>
<dbReference type="GO" id="GO:0006487">
    <property type="term" value="P:protein N-linked glycosylation"/>
    <property type="evidence" value="ECO:0007669"/>
    <property type="project" value="TreeGrafter"/>
</dbReference>
<feature type="domain" description="Glutamine amidotransferase type-2" evidence="12">
    <location>
        <begin position="2"/>
        <end position="217"/>
    </location>
</feature>
<evidence type="ECO:0000256" key="11">
    <source>
        <dbReference type="HAMAP-Rule" id="MF_00164"/>
    </source>
</evidence>
<evidence type="ECO:0000259" key="13">
    <source>
        <dbReference type="PROSITE" id="PS51464"/>
    </source>
</evidence>
<protein>
    <recommendedName>
        <fullName evidence="4 11">Glutamine--fructose-6-phosphate aminotransferase [isomerizing]</fullName>
        <ecNumber evidence="3 11">2.6.1.16</ecNumber>
    </recommendedName>
    <alternativeName>
        <fullName evidence="11">D-fructose-6-phosphate amidotransferase</fullName>
    </alternativeName>
    <alternativeName>
        <fullName evidence="11">GFAT</fullName>
    </alternativeName>
    <alternativeName>
        <fullName evidence="11">Glucosamine-6-phosphate synthase</fullName>
    </alternativeName>
    <alternativeName>
        <fullName evidence="11">Hexosephosphate aminotransferase</fullName>
    </alternativeName>
    <alternativeName>
        <fullName evidence="11">L-glutamine--D-fructose-6-phosphate amidotransferase</fullName>
    </alternativeName>
</protein>
<dbReference type="InterPro" id="IPR029055">
    <property type="entry name" value="Ntn_hydrolases_N"/>
</dbReference>
<dbReference type="CDD" id="cd05009">
    <property type="entry name" value="SIS_GlmS_GlmD_2"/>
    <property type="match status" value="1"/>
</dbReference>
<dbReference type="InterPro" id="IPR035490">
    <property type="entry name" value="GlmS/FrlB_SIS"/>
</dbReference>
<dbReference type="GO" id="GO:0005829">
    <property type="term" value="C:cytosol"/>
    <property type="evidence" value="ECO:0007669"/>
    <property type="project" value="TreeGrafter"/>
</dbReference>
<feature type="domain" description="SIS" evidence="13">
    <location>
        <begin position="456"/>
        <end position="598"/>
    </location>
</feature>
<dbReference type="GO" id="GO:0004360">
    <property type="term" value="F:glutamine-fructose-6-phosphate transaminase (isomerizing) activity"/>
    <property type="evidence" value="ECO:0007669"/>
    <property type="project" value="UniProtKB-UniRule"/>
</dbReference>
<feature type="active site" description="Nucleophile; for GATase activity" evidence="11">
    <location>
        <position position="2"/>
    </location>
</feature>
<dbReference type="CDD" id="cd00714">
    <property type="entry name" value="GFAT"/>
    <property type="match status" value="1"/>
</dbReference>
<evidence type="ECO:0000256" key="7">
    <source>
        <dbReference type="ARBA" id="ARBA00022679"/>
    </source>
</evidence>
<dbReference type="InterPro" id="IPR001347">
    <property type="entry name" value="SIS_dom"/>
</dbReference>
<dbReference type="FunFam" id="3.60.20.10:FF:000006">
    <property type="entry name" value="Glutamine--fructose-6-phosphate aminotransferase [isomerizing]"/>
    <property type="match status" value="1"/>
</dbReference>
<dbReference type="InterPro" id="IPR035466">
    <property type="entry name" value="GlmS/AgaS_SIS"/>
</dbReference>
<dbReference type="STRING" id="2052828.ATO67_18420"/>
<dbReference type="PANTHER" id="PTHR10937">
    <property type="entry name" value="GLUCOSAMINE--FRUCTOSE-6-PHOSPHATE AMINOTRANSFERASE, ISOMERIZING"/>
    <property type="match status" value="1"/>
</dbReference>
<dbReference type="HAMAP" id="MF_00164">
    <property type="entry name" value="GlmS"/>
    <property type="match status" value="1"/>
</dbReference>
<comment type="function">
    <text evidence="10">Involved in the production of the root hair deformation (HAD) factor specifically on medicago.</text>
</comment>
<dbReference type="PROSITE" id="PS51464">
    <property type="entry name" value="SIS"/>
    <property type="match status" value="2"/>
</dbReference>
<evidence type="ECO:0000259" key="12">
    <source>
        <dbReference type="PROSITE" id="PS51278"/>
    </source>
</evidence>
<dbReference type="GO" id="GO:0097367">
    <property type="term" value="F:carbohydrate derivative binding"/>
    <property type="evidence" value="ECO:0007669"/>
    <property type="project" value="InterPro"/>
</dbReference>
<comment type="subunit">
    <text evidence="11">Homodimer.</text>
</comment>
<keyword evidence="5 11" id="KW-0963">Cytoplasm</keyword>
<feature type="domain" description="SIS" evidence="13">
    <location>
        <begin position="281"/>
        <end position="422"/>
    </location>
</feature>
<keyword evidence="7 11" id="KW-0808">Transferase</keyword>
<dbReference type="InterPro" id="IPR005855">
    <property type="entry name" value="GFAT"/>
</dbReference>
<evidence type="ECO:0000256" key="6">
    <source>
        <dbReference type="ARBA" id="ARBA00022576"/>
    </source>
</evidence>
<keyword evidence="6 11" id="KW-0032">Aminotransferase</keyword>
<dbReference type="FunFam" id="3.40.50.10490:FF:000002">
    <property type="entry name" value="Glutamine--fructose-6-phosphate aminotransferase [isomerizing]"/>
    <property type="match status" value="1"/>
</dbReference>
<dbReference type="Proteomes" id="UP000070498">
    <property type="component" value="Unassembled WGS sequence"/>
</dbReference>
<dbReference type="GO" id="GO:0046349">
    <property type="term" value="P:amino sugar biosynthetic process"/>
    <property type="evidence" value="ECO:0007669"/>
    <property type="project" value="UniProtKB-ARBA"/>
</dbReference>
<keyword evidence="15" id="KW-1185">Reference proteome</keyword>
<sequence length="608" mass="66248">MCGIVGIVGTQPVAERLVEALKRLEYRGYDSAGVATIHNGALARRRAEGKLFNLEKKLFDEPLSGLTGIAHTRWATHGVPNETNAHPHFVDGVAVVHNGIIENFSELRDELTAEGAVFTTQTDTEVVAQLLAKFTREGLGHRAAMLAMLNRVTGAYALGVIFQDDPDTLLSARSGPPLAIGYGKGEMFLGSDAIALSPFTNEITYLVDGDCAILTRDGVEIIDFAGNPVERQRQISQATAYVVDKGNHRHFMEKEIYEQPEVISHALSHYIDFAEKRVKDADPAIDFAKLTGLAISACGTAYLSGLIGKYWFERYARLPVEIDVASEFRYREMPLLPTQAAIFISQSGETADTLASLRYCQENGLKIGTVVNVRESTMARASDAVFPILAGPEIGVASTKAFTCQLAVLASLAIAAGKARGTLTVEQETDLVRHLIEMPRMMSEVLNTIQPQIETLSRDLSRFKDVLYLGRGTSYPLALEGALKLKEISYIHAEGYAAGELKHGPIALIDENMPVIVIAPHDRFFEKTVSNMQEVAARGGKIIFITDEKGASASKLETMATIVLPNVDEIIAPMVFSLPIQLLAYHTAVFMGTDVDQPRNLAKSVTVE</sequence>
<evidence type="ECO:0000256" key="3">
    <source>
        <dbReference type="ARBA" id="ARBA00012916"/>
    </source>
</evidence>
<dbReference type="EC" id="2.6.1.16" evidence="3 11"/>
<accession>A0A135P875</accession>
<evidence type="ECO:0000256" key="4">
    <source>
        <dbReference type="ARBA" id="ARBA00016090"/>
    </source>
</evidence>
<dbReference type="RefSeq" id="WP_067652640.1">
    <property type="nucleotide sequence ID" value="NZ_KQ961034.1"/>
</dbReference>
<keyword evidence="8" id="KW-0677">Repeat</keyword>
<dbReference type="InterPro" id="IPR017932">
    <property type="entry name" value="GATase_2_dom"/>
</dbReference>
<comment type="subcellular location">
    <subcellularLocation>
        <location evidence="2 11">Cytoplasm</location>
    </subcellularLocation>
</comment>
<dbReference type="Pfam" id="PF13522">
    <property type="entry name" value="GATase_6"/>
    <property type="match status" value="1"/>
</dbReference>
<proteinExistence type="inferred from homology"/>
<dbReference type="GO" id="GO:0005975">
    <property type="term" value="P:carbohydrate metabolic process"/>
    <property type="evidence" value="ECO:0007669"/>
    <property type="project" value="UniProtKB-UniRule"/>
</dbReference>